<dbReference type="PATRIC" id="fig|1486262.3.peg.3545"/>
<dbReference type="STRING" id="1486262.TM49_17135"/>
<dbReference type="KEGG" id="mey:TM49_17135"/>
<sequence>MRHNLTKLTAALMLGAASLVPATAAFAQEPGDGKTINMAQADWDTGWFQAEIYKQMFEDLGYSVTGPMTLAPSAFYQAVSQGDVDLWVNGWFPLHNTYESTFGGEAKIDGAVAKGGALQGYLVDKKAIEEFDIKTLDDFKRDEVKEAFDRDGDGKADLVACPPGWGCELTISQHMEDYDLGDAINPIKAGYSASMADAIAAYQNGEHILFYTWTPNWTVDQLKPGEDVMWIEVPQKEGVESPAPAEGLATCVADPCHMGFVANDIVPVVNDDFIADNPAIDTLLQEASIPLPDIYAQNSAMNNGDDDVKAQATKWIEDNQDTVDGWLEKARESAS</sequence>
<dbReference type="SUPFAM" id="SSF53850">
    <property type="entry name" value="Periplasmic binding protein-like II"/>
    <property type="match status" value="1"/>
</dbReference>
<feature type="chain" id="PRO_5002295236" evidence="1">
    <location>
        <begin position="28"/>
        <end position="335"/>
    </location>
</feature>
<feature type="domain" description="ABC-type glycine betaine transport system substrate-binding" evidence="2">
    <location>
        <begin position="34"/>
        <end position="317"/>
    </location>
</feature>
<dbReference type="OrthoDB" id="9786266at2"/>
<evidence type="ECO:0000259" key="2">
    <source>
        <dbReference type="Pfam" id="PF04069"/>
    </source>
</evidence>
<evidence type="ECO:0000313" key="3">
    <source>
        <dbReference type="EMBL" id="AJY47014.1"/>
    </source>
</evidence>
<reference evidence="3 4" key="1">
    <citation type="journal article" date="2015" name="Genome Announc.">
        <title>Complete genome sequence of Martelella endophytica YC6887, which has antifungal activity associated with a halophyte.</title>
        <authorList>
            <person name="Khan A."/>
            <person name="Khan H."/>
            <person name="Chung E.J."/>
            <person name="Hossain M.T."/>
            <person name="Chung Y.R."/>
        </authorList>
    </citation>
    <scope>NUCLEOTIDE SEQUENCE [LARGE SCALE GENOMIC DNA]</scope>
    <source>
        <strain evidence="3">YC6887</strain>
    </source>
</reference>
<accession>A0A0D5LS48</accession>
<name>A0A0D5LS48_MAREN</name>
<protein>
    <submittedName>
        <fullName evidence="3">Glycine/betaine ABC transporter</fullName>
    </submittedName>
</protein>
<dbReference type="GO" id="GO:0022857">
    <property type="term" value="F:transmembrane transporter activity"/>
    <property type="evidence" value="ECO:0007669"/>
    <property type="project" value="InterPro"/>
</dbReference>
<dbReference type="HOGENOM" id="CLU_070055_0_0_5"/>
<dbReference type="EMBL" id="CP010803">
    <property type="protein sequence ID" value="AJY47014.1"/>
    <property type="molecule type" value="Genomic_DNA"/>
</dbReference>
<proteinExistence type="predicted"/>
<dbReference type="RefSeq" id="WP_045683056.1">
    <property type="nucleotide sequence ID" value="NZ_CP010803.1"/>
</dbReference>
<dbReference type="NCBIfam" id="NF008334">
    <property type="entry name" value="PRK11119.1"/>
    <property type="match status" value="1"/>
</dbReference>
<dbReference type="Gene3D" id="3.40.190.10">
    <property type="entry name" value="Periplasmic binding protein-like II"/>
    <property type="match status" value="1"/>
</dbReference>
<dbReference type="GO" id="GO:0043190">
    <property type="term" value="C:ATP-binding cassette (ABC) transporter complex"/>
    <property type="evidence" value="ECO:0007669"/>
    <property type="project" value="InterPro"/>
</dbReference>
<evidence type="ECO:0000256" key="1">
    <source>
        <dbReference type="SAM" id="SignalP"/>
    </source>
</evidence>
<dbReference type="Pfam" id="PF04069">
    <property type="entry name" value="OpuAC"/>
    <property type="match status" value="1"/>
</dbReference>
<organism evidence="3 4">
    <name type="scientific">Martelella endophytica</name>
    <dbReference type="NCBI Taxonomy" id="1486262"/>
    <lineage>
        <taxon>Bacteria</taxon>
        <taxon>Pseudomonadati</taxon>
        <taxon>Pseudomonadota</taxon>
        <taxon>Alphaproteobacteria</taxon>
        <taxon>Hyphomicrobiales</taxon>
        <taxon>Aurantimonadaceae</taxon>
        <taxon>Martelella</taxon>
    </lineage>
</organism>
<gene>
    <name evidence="3" type="ORF">TM49_17135</name>
</gene>
<keyword evidence="4" id="KW-1185">Reference proteome</keyword>
<keyword evidence="1" id="KW-0732">Signal</keyword>
<feature type="signal peptide" evidence="1">
    <location>
        <begin position="1"/>
        <end position="27"/>
    </location>
</feature>
<dbReference type="Gene3D" id="3.40.190.100">
    <property type="entry name" value="Glycine betaine-binding periplasmic protein, domain 2"/>
    <property type="match status" value="1"/>
</dbReference>
<dbReference type="InterPro" id="IPR007210">
    <property type="entry name" value="ABC_Gly_betaine_transp_sub-bd"/>
</dbReference>
<evidence type="ECO:0000313" key="4">
    <source>
        <dbReference type="Proteomes" id="UP000032611"/>
    </source>
</evidence>
<dbReference type="AlphaFoldDB" id="A0A0D5LS48"/>
<dbReference type="Proteomes" id="UP000032611">
    <property type="component" value="Chromosome"/>
</dbReference>